<dbReference type="EMBL" id="ADBV01001533">
    <property type="protein sequence ID" value="EJW84644.1"/>
    <property type="molecule type" value="Genomic_DNA"/>
</dbReference>
<sequence length="101" mass="11313">MSIFVPYKEYLILHGGFAKSSPNPIHQAANFFSEIHMYDTMTNEWIEVETEPPPPVIASHCACVVGDSLIIFGGSQNSRATNTVYVLDITTKIWHIPSFIE</sequence>
<dbReference type="PANTHER" id="PTHR46432:SF1">
    <property type="entry name" value="F-BOX ONLY PROTEIN 42"/>
    <property type="match status" value="1"/>
</dbReference>
<dbReference type="GO" id="GO:0019005">
    <property type="term" value="C:SCF ubiquitin ligase complex"/>
    <property type="evidence" value="ECO:0007669"/>
    <property type="project" value="TreeGrafter"/>
</dbReference>
<dbReference type="SUPFAM" id="SSF117281">
    <property type="entry name" value="Kelch motif"/>
    <property type="match status" value="1"/>
</dbReference>
<dbReference type="InterPro" id="IPR052821">
    <property type="entry name" value="F-box_only_SRC"/>
</dbReference>
<evidence type="ECO:0008006" key="3">
    <source>
        <dbReference type="Google" id="ProtNLM"/>
    </source>
</evidence>
<dbReference type="Proteomes" id="UP000004810">
    <property type="component" value="Unassembled WGS sequence"/>
</dbReference>
<comment type="caution">
    <text evidence="1">The sequence shown here is derived from an EMBL/GenBank/DDBJ whole genome shotgun (WGS) entry which is preliminary data.</text>
</comment>
<organism evidence="1 2">
    <name type="scientific">Wuchereria bancrofti</name>
    <dbReference type="NCBI Taxonomy" id="6293"/>
    <lineage>
        <taxon>Eukaryota</taxon>
        <taxon>Metazoa</taxon>
        <taxon>Ecdysozoa</taxon>
        <taxon>Nematoda</taxon>
        <taxon>Chromadorea</taxon>
        <taxon>Rhabditida</taxon>
        <taxon>Spirurina</taxon>
        <taxon>Spiruromorpha</taxon>
        <taxon>Filarioidea</taxon>
        <taxon>Onchocercidae</taxon>
        <taxon>Wuchereria</taxon>
    </lineage>
</organism>
<dbReference type="InterPro" id="IPR015915">
    <property type="entry name" value="Kelch-typ_b-propeller"/>
</dbReference>
<name>J9FBB9_WUCBA</name>
<dbReference type="GO" id="GO:1990756">
    <property type="term" value="F:ubiquitin-like ligase-substrate adaptor activity"/>
    <property type="evidence" value="ECO:0007669"/>
    <property type="project" value="TreeGrafter"/>
</dbReference>
<evidence type="ECO:0000313" key="2">
    <source>
        <dbReference type="Proteomes" id="UP000004810"/>
    </source>
</evidence>
<protein>
    <recommendedName>
        <fullName evidence="3">Kelch domain-containing protein family protein</fullName>
    </recommendedName>
</protein>
<dbReference type="AlphaFoldDB" id="J9FBB9"/>
<dbReference type="Pfam" id="PF24681">
    <property type="entry name" value="Kelch_KLHDC2_KLHL20_DRC7"/>
    <property type="match status" value="1"/>
</dbReference>
<reference evidence="2" key="1">
    <citation type="submission" date="2012-08" db="EMBL/GenBank/DDBJ databases">
        <title>The Genome Sequence of Wuchereria bancrofti.</title>
        <authorList>
            <person name="Nutman T.B."/>
            <person name="Fink D.L."/>
            <person name="Russ C."/>
            <person name="Young S."/>
            <person name="Zeng Q."/>
            <person name="Koehrsen M."/>
            <person name="Alvarado L."/>
            <person name="Berlin A."/>
            <person name="Chapman S.B."/>
            <person name="Chen Z."/>
            <person name="Freedman E."/>
            <person name="Gellesch M."/>
            <person name="Goldberg J."/>
            <person name="Griggs A."/>
            <person name="Gujja S."/>
            <person name="Heilman E.R."/>
            <person name="Heiman D."/>
            <person name="Hepburn T."/>
            <person name="Howarth C."/>
            <person name="Jen D."/>
            <person name="Larson L."/>
            <person name="Lewis B."/>
            <person name="Mehta T."/>
            <person name="Park D."/>
            <person name="Pearson M."/>
            <person name="Roberts A."/>
            <person name="Saif S."/>
            <person name="Shea T."/>
            <person name="Shenoy N."/>
            <person name="Sisk P."/>
            <person name="Stolte C."/>
            <person name="Sykes S."/>
            <person name="Walk T."/>
            <person name="White J."/>
            <person name="Yandava C."/>
            <person name="Haas B."/>
            <person name="Henn M.R."/>
            <person name="Nusbaum C."/>
            <person name="Birren B."/>
        </authorList>
    </citation>
    <scope>NUCLEOTIDE SEQUENCE [LARGE SCALE GENOMIC DNA]</scope>
    <source>
        <strain evidence="2">NA</strain>
    </source>
</reference>
<gene>
    <name evidence="1" type="ORF">WUBG_04449</name>
</gene>
<accession>J9FBB9</accession>
<dbReference type="PANTHER" id="PTHR46432">
    <property type="entry name" value="F-BOX ONLY PROTEIN 42"/>
    <property type="match status" value="1"/>
</dbReference>
<dbReference type="Gene3D" id="2.120.10.80">
    <property type="entry name" value="Kelch-type beta propeller"/>
    <property type="match status" value="1"/>
</dbReference>
<evidence type="ECO:0000313" key="1">
    <source>
        <dbReference type="EMBL" id="EJW84644.1"/>
    </source>
</evidence>
<proteinExistence type="predicted"/>